<dbReference type="EMBL" id="JAGTJQ010000004">
    <property type="protein sequence ID" value="KAH7032753.1"/>
    <property type="molecule type" value="Genomic_DNA"/>
</dbReference>
<dbReference type="AlphaFoldDB" id="A0A9P8YAW6"/>
<name>A0A9P8YAW6_9PEZI</name>
<evidence type="ECO:0000256" key="1">
    <source>
        <dbReference type="SAM" id="SignalP"/>
    </source>
</evidence>
<organism evidence="2 3">
    <name type="scientific">Microdochium trichocladiopsis</name>
    <dbReference type="NCBI Taxonomy" id="1682393"/>
    <lineage>
        <taxon>Eukaryota</taxon>
        <taxon>Fungi</taxon>
        <taxon>Dikarya</taxon>
        <taxon>Ascomycota</taxon>
        <taxon>Pezizomycotina</taxon>
        <taxon>Sordariomycetes</taxon>
        <taxon>Xylariomycetidae</taxon>
        <taxon>Xylariales</taxon>
        <taxon>Microdochiaceae</taxon>
        <taxon>Microdochium</taxon>
    </lineage>
</organism>
<gene>
    <name evidence="2" type="ORF">B0I36DRAFT_382767</name>
</gene>
<feature type="signal peptide" evidence="1">
    <location>
        <begin position="1"/>
        <end position="21"/>
    </location>
</feature>
<evidence type="ECO:0000313" key="2">
    <source>
        <dbReference type="EMBL" id="KAH7032753.1"/>
    </source>
</evidence>
<dbReference type="Proteomes" id="UP000756346">
    <property type="component" value="Unassembled WGS sequence"/>
</dbReference>
<keyword evidence="1" id="KW-0732">Signal</keyword>
<evidence type="ECO:0008006" key="4">
    <source>
        <dbReference type="Google" id="ProtNLM"/>
    </source>
</evidence>
<protein>
    <recommendedName>
        <fullName evidence="4">AA1-like domain-containing protein</fullName>
    </recommendedName>
</protein>
<dbReference type="OrthoDB" id="4691160at2759"/>
<dbReference type="RefSeq" id="XP_046013585.1">
    <property type="nucleotide sequence ID" value="XM_046160936.1"/>
</dbReference>
<feature type="chain" id="PRO_5040462974" description="AA1-like domain-containing protein" evidence="1">
    <location>
        <begin position="22"/>
        <end position="123"/>
    </location>
</feature>
<proteinExistence type="predicted"/>
<evidence type="ECO:0000313" key="3">
    <source>
        <dbReference type="Proteomes" id="UP000756346"/>
    </source>
</evidence>
<reference evidence="2" key="1">
    <citation type="journal article" date="2021" name="Nat. Commun.">
        <title>Genetic determinants of endophytism in the Arabidopsis root mycobiome.</title>
        <authorList>
            <person name="Mesny F."/>
            <person name="Miyauchi S."/>
            <person name="Thiergart T."/>
            <person name="Pickel B."/>
            <person name="Atanasova L."/>
            <person name="Karlsson M."/>
            <person name="Huettel B."/>
            <person name="Barry K.W."/>
            <person name="Haridas S."/>
            <person name="Chen C."/>
            <person name="Bauer D."/>
            <person name="Andreopoulos W."/>
            <person name="Pangilinan J."/>
            <person name="LaButti K."/>
            <person name="Riley R."/>
            <person name="Lipzen A."/>
            <person name="Clum A."/>
            <person name="Drula E."/>
            <person name="Henrissat B."/>
            <person name="Kohler A."/>
            <person name="Grigoriev I.V."/>
            <person name="Martin F.M."/>
            <person name="Hacquard S."/>
        </authorList>
    </citation>
    <scope>NUCLEOTIDE SEQUENCE</scope>
    <source>
        <strain evidence="2">MPI-CAGE-CH-0230</strain>
    </source>
</reference>
<sequence>MQTTTFLALVCGSAAAGNAAAIPGSDPYVGDLRTFGEVGCSSDNQGVATIVLSRVKPCTPYPLAFKSIAIHGFDRWEFLVHTTDDCTDEGTPVQPTAPGAADLVCTSAPVRAAYVAFSIVAAP</sequence>
<comment type="caution">
    <text evidence="2">The sequence shown here is derived from an EMBL/GenBank/DDBJ whole genome shotgun (WGS) entry which is preliminary data.</text>
</comment>
<dbReference type="GeneID" id="70190482"/>
<accession>A0A9P8YAW6</accession>
<keyword evidence="3" id="KW-1185">Reference proteome</keyword>